<evidence type="ECO:0000256" key="2">
    <source>
        <dbReference type="SAM" id="Phobius"/>
    </source>
</evidence>
<dbReference type="Proteomes" id="UP000054485">
    <property type="component" value="Unassembled WGS sequence"/>
</dbReference>
<dbReference type="InParanoid" id="A0A0D0BAZ2"/>
<dbReference type="HOGENOM" id="CLU_095754_0_0_1"/>
<dbReference type="STRING" id="930992.A0A0D0BAZ2"/>
<accession>A0A0D0BAZ2</accession>
<feature type="transmembrane region" description="Helical" evidence="2">
    <location>
        <begin position="196"/>
        <end position="217"/>
    </location>
</feature>
<feature type="transmembrane region" description="Helical" evidence="2">
    <location>
        <begin position="109"/>
        <end position="130"/>
    </location>
</feature>
<keyword evidence="2" id="KW-1133">Transmembrane helix</keyword>
<organism evidence="3 4">
    <name type="scientific">Suillus luteus UH-Slu-Lm8-n1</name>
    <dbReference type="NCBI Taxonomy" id="930992"/>
    <lineage>
        <taxon>Eukaryota</taxon>
        <taxon>Fungi</taxon>
        <taxon>Dikarya</taxon>
        <taxon>Basidiomycota</taxon>
        <taxon>Agaricomycotina</taxon>
        <taxon>Agaricomycetes</taxon>
        <taxon>Agaricomycetidae</taxon>
        <taxon>Boletales</taxon>
        <taxon>Suillineae</taxon>
        <taxon>Suillaceae</taxon>
        <taxon>Suillus</taxon>
    </lineage>
</organism>
<reference evidence="4" key="2">
    <citation type="submission" date="2015-01" db="EMBL/GenBank/DDBJ databases">
        <title>Evolutionary Origins and Diversification of the Mycorrhizal Mutualists.</title>
        <authorList>
            <consortium name="DOE Joint Genome Institute"/>
            <consortium name="Mycorrhizal Genomics Consortium"/>
            <person name="Kohler A."/>
            <person name="Kuo A."/>
            <person name="Nagy L.G."/>
            <person name="Floudas D."/>
            <person name="Copeland A."/>
            <person name="Barry K.W."/>
            <person name="Cichocki N."/>
            <person name="Veneault-Fourrey C."/>
            <person name="LaButti K."/>
            <person name="Lindquist E.A."/>
            <person name="Lipzen A."/>
            <person name="Lundell T."/>
            <person name="Morin E."/>
            <person name="Murat C."/>
            <person name="Riley R."/>
            <person name="Ohm R."/>
            <person name="Sun H."/>
            <person name="Tunlid A."/>
            <person name="Henrissat B."/>
            <person name="Grigoriev I.V."/>
            <person name="Hibbett D.S."/>
            <person name="Martin F."/>
        </authorList>
    </citation>
    <scope>NUCLEOTIDE SEQUENCE [LARGE SCALE GENOMIC DNA]</scope>
    <source>
        <strain evidence="4">UH-Slu-Lm8-n1</strain>
    </source>
</reference>
<keyword evidence="2" id="KW-0812">Transmembrane</keyword>
<keyword evidence="2" id="KW-0472">Membrane</keyword>
<dbReference type="AlphaFoldDB" id="A0A0D0BAZ2"/>
<dbReference type="OrthoDB" id="2553651at2759"/>
<evidence type="ECO:0000313" key="3">
    <source>
        <dbReference type="EMBL" id="KIK46889.1"/>
    </source>
</evidence>
<proteinExistence type="predicted"/>
<feature type="region of interest" description="Disordered" evidence="1">
    <location>
        <begin position="1"/>
        <end position="32"/>
    </location>
</feature>
<evidence type="ECO:0000256" key="1">
    <source>
        <dbReference type="SAM" id="MobiDB-lite"/>
    </source>
</evidence>
<name>A0A0D0BAZ2_9AGAM</name>
<feature type="compositionally biased region" description="Pro residues" evidence="1">
    <location>
        <begin position="11"/>
        <end position="21"/>
    </location>
</feature>
<protein>
    <submittedName>
        <fullName evidence="3">Uncharacterized protein</fullName>
    </submittedName>
</protein>
<evidence type="ECO:0000313" key="4">
    <source>
        <dbReference type="Proteomes" id="UP000054485"/>
    </source>
</evidence>
<feature type="transmembrane region" description="Helical" evidence="2">
    <location>
        <begin position="229"/>
        <end position="248"/>
    </location>
</feature>
<sequence length="258" mass="28620">MSYASVAARDAPPPSEQPRPDPALLTTERSSTSNVIDDTLKVNVVSSDFKENPATCTSERYVPEDIDDDLVDPGRKAVKGKRNRRFQEAQAEGIYLWEVTKHYLFRPGVAGGLIGLVNVGLLSSVGYGFYTKPSLRQNLTAISSAAAGALLLIGTEGYAAEKYRQTPIGRQEERRAREEGTLIYKHLREQVFRPNVLGGLVGLVNTTILGAVGYYAYTNWHKPKWNRDVITAIAFGLLTLWGGEGYLAERYRVGRRRQ</sequence>
<reference evidence="3 4" key="1">
    <citation type="submission" date="2014-04" db="EMBL/GenBank/DDBJ databases">
        <authorList>
            <consortium name="DOE Joint Genome Institute"/>
            <person name="Kuo A."/>
            <person name="Ruytinx J."/>
            <person name="Rineau F."/>
            <person name="Colpaert J."/>
            <person name="Kohler A."/>
            <person name="Nagy L.G."/>
            <person name="Floudas D."/>
            <person name="Copeland A."/>
            <person name="Barry K.W."/>
            <person name="Cichocki N."/>
            <person name="Veneault-Fourrey C."/>
            <person name="LaButti K."/>
            <person name="Lindquist E.A."/>
            <person name="Lipzen A."/>
            <person name="Lundell T."/>
            <person name="Morin E."/>
            <person name="Murat C."/>
            <person name="Sun H."/>
            <person name="Tunlid A."/>
            <person name="Henrissat B."/>
            <person name="Grigoriev I.V."/>
            <person name="Hibbett D.S."/>
            <person name="Martin F."/>
            <person name="Nordberg H.P."/>
            <person name="Cantor M.N."/>
            <person name="Hua S.X."/>
        </authorList>
    </citation>
    <scope>NUCLEOTIDE SEQUENCE [LARGE SCALE GENOMIC DNA]</scope>
    <source>
        <strain evidence="3 4">UH-Slu-Lm8-n1</strain>
    </source>
</reference>
<feature type="transmembrane region" description="Helical" evidence="2">
    <location>
        <begin position="142"/>
        <end position="160"/>
    </location>
</feature>
<keyword evidence="4" id="KW-1185">Reference proteome</keyword>
<dbReference type="EMBL" id="KN835153">
    <property type="protein sequence ID" value="KIK46889.1"/>
    <property type="molecule type" value="Genomic_DNA"/>
</dbReference>
<gene>
    <name evidence="3" type="ORF">CY34DRAFT_799883</name>
</gene>